<feature type="compositionally biased region" description="Low complexity" evidence="8">
    <location>
        <begin position="378"/>
        <end position="401"/>
    </location>
</feature>
<evidence type="ECO:0000256" key="8">
    <source>
        <dbReference type="SAM" id="MobiDB-lite"/>
    </source>
</evidence>
<dbReference type="EC" id="2.7.11.1" evidence="1"/>
<evidence type="ECO:0000256" key="7">
    <source>
        <dbReference type="PROSITE-ProRule" id="PRU10141"/>
    </source>
</evidence>
<gene>
    <name evidence="11" type="ordered locus">Caci_2671</name>
</gene>
<keyword evidence="2 11" id="KW-0723">Serine/threonine-protein kinase</keyword>
<evidence type="ECO:0000313" key="12">
    <source>
        <dbReference type="Proteomes" id="UP000000851"/>
    </source>
</evidence>
<evidence type="ECO:0000256" key="6">
    <source>
        <dbReference type="ARBA" id="ARBA00022840"/>
    </source>
</evidence>
<keyword evidence="5 11" id="KW-0418">Kinase</keyword>
<dbReference type="Gene3D" id="1.10.530.10">
    <property type="match status" value="1"/>
</dbReference>
<evidence type="ECO:0000256" key="2">
    <source>
        <dbReference type="ARBA" id="ARBA00022527"/>
    </source>
</evidence>
<feature type="domain" description="Protein kinase" evidence="10">
    <location>
        <begin position="30"/>
        <end position="306"/>
    </location>
</feature>
<dbReference type="PANTHER" id="PTHR43289:SF6">
    <property type="entry name" value="SERINE_THREONINE-PROTEIN KINASE NEKL-3"/>
    <property type="match status" value="1"/>
</dbReference>
<dbReference type="AlphaFoldDB" id="C7PZD0"/>
<dbReference type="SMART" id="SM00220">
    <property type="entry name" value="S_TKc"/>
    <property type="match status" value="1"/>
</dbReference>
<protein>
    <recommendedName>
        <fullName evidence="1">non-specific serine/threonine protein kinase</fullName>
        <ecNumber evidence="1">2.7.11.1</ecNumber>
    </recommendedName>
</protein>
<dbReference type="eggNOG" id="COG0741">
    <property type="taxonomic scope" value="Bacteria"/>
</dbReference>
<dbReference type="InterPro" id="IPR017441">
    <property type="entry name" value="Protein_kinase_ATP_BS"/>
</dbReference>
<dbReference type="Proteomes" id="UP000000851">
    <property type="component" value="Chromosome"/>
</dbReference>
<organism evidence="11 12">
    <name type="scientific">Catenulispora acidiphila (strain DSM 44928 / JCM 14897 / NBRC 102108 / NRRL B-24433 / ID139908)</name>
    <dbReference type="NCBI Taxonomy" id="479433"/>
    <lineage>
        <taxon>Bacteria</taxon>
        <taxon>Bacillati</taxon>
        <taxon>Actinomycetota</taxon>
        <taxon>Actinomycetes</taxon>
        <taxon>Catenulisporales</taxon>
        <taxon>Catenulisporaceae</taxon>
        <taxon>Catenulispora</taxon>
    </lineage>
</organism>
<dbReference type="SUPFAM" id="SSF53955">
    <property type="entry name" value="Lysozyme-like"/>
    <property type="match status" value="1"/>
</dbReference>
<feature type="compositionally biased region" description="Basic and acidic residues" evidence="8">
    <location>
        <begin position="314"/>
        <end position="326"/>
    </location>
</feature>
<evidence type="ECO:0000256" key="1">
    <source>
        <dbReference type="ARBA" id="ARBA00012513"/>
    </source>
</evidence>
<dbReference type="PROSITE" id="PS00107">
    <property type="entry name" value="PROTEIN_KINASE_ATP"/>
    <property type="match status" value="1"/>
</dbReference>
<dbReference type="InterPro" id="IPR008258">
    <property type="entry name" value="Transglycosylase_SLT_dom_1"/>
</dbReference>
<feature type="binding site" evidence="7">
    <location>
        <position position="65"/>
    </location>
    <ligand>
        <name>ATP</name>
        <dbReference type="ChEBI" id="CHEBI:30616"/>
    </ligand>
</feature>
<proteinExistence type="predicted"/>
<dbReference type="InterPro" id="IPR023346">
    <property type="entry name" value="Lysozyme-like_dom_sf"/>
</dbReference>
<keyword evidence="9" id="KW-1133">Transmembrane helix</keyword>
<evidence type="ECO:0000259" key="10">
    <source>
        <dbReference type="PROSITE" id="PS50011"/>
    </source>
</evidence>
<feature type="region of interest" description="Disordered" evidence="8">
    <location>
        <begin position="366"/>
        <end position="409"/>
    </location>
</feature>
<dbReference type="InParanoid" id="C7PZD0"/>
<dbReference type="STRING" id="479433.Caci_2671"/>
<dbReference type="PROSITE" id="PS50011">
    <property type="entry name" value="PROTEIN_KINASE_DOM"/>
    <property type="match status" value="1"/>
</dbReference>
<dbReference type="SUPFAM" id="SSF56112">
    <property type="entry name" value="Protein kinase-like (PK-like)"/>
    <property type="match status" value="1"/>
</dbReference>
<evidence type="ECO:0000256" key="5">
    <source>
        <dbReference type="ARBA" id="ARBA00022777"/>
    </source>
</evidence>
<dbReference type="Pfam" id="PF01464">
    <property type="entry name" value="SLT"/>
    <property type="match status" value="1"/>
</dbReference>
<evidence type="ECO:0000256" key="9">
    <source>
        <dbReference type="SAM" id="Phobius"/>
    </source>
</evidence>
<dbReference type="KEGG" id="cai:Caci_2671"/>
<evidence type="ECO:0000256" key="4">
    <source>
        <dbReference type="ARBA" id="ARBA00022741"/>
    </source>
</evidence>
<keyword evidence="12" id="KW-1185">Reference proteome</keyword>
<dbReference type="InterPro" id="IPR011009">
    <property type="entry name" value="Kinase-like_dom_sf"/>
</dbReference>
<dbReference type="GO" id="GO:0004674">
    <property type="term" value="F:protein serine/threonine kinase activity"/>
    <property type="evidence" value="ECO:0007669"/>
    <property type="project" value="UniProtKB-KW"/>
</dbReference>
<name>C7PZD0_CATAD</name>
<dbReference type="InterPro" id="IPR000719">
    <property type="entry name" value="Prot_kinase_dom"/>
</dbReference>
<feature type="transmembrane region" description="Helical" evidence="9">
    <location>
        <begin position="340"/>
        <end position="363"/>
    </location>
</feature>
<dbReference type="Pfam" id="PF00069">
    <property type="entry name" value="Pkinase"/>
    <property type="match status" value="1"/>
</dbReference>
<evidence type="ECO:0000313" key="11">
    <source>
        <dbReference type="EMBL" id="ACU71587.1"/>
    </source>
</evidence>
<keyword evidence="4 7" id="KW-0547">Nucleotide-binding</keyword>
<reference evidence="11 12" key="1">
    <citation type="journal article" date="2009" name="Stand. Genomic Sci.">
        <title>Complete genome sequence of Catenulispora acidiphila type strain (ID 139908).</title>
        <authorList>
            <person name="Copeland A."/>
            <person name="Lapidus A."/>
            <person name="Glavina Del Rio T."/>
            <person name="Nolan M."/>
            <person name="Lucas S."/>
            <person name="Chen F."/>
            <person name="Tice H."/>
            <person name="Cheng J.F."/>
            <person name="Bruce D."/>
            <person name="Goodwin L."/>
            <person name="Pitluck S."/>
            <person name="Mikhailova N."/>
            <person name="Pati A."/>
            <person name="Ivanova N."/>
            <person name="Mavromatis K."/>
            <person name="Chen A."/>
            <person name="Palaniappan K."/>
            <person name="Chain P."/>
            <person name="Land M."/>
            <person name="Hauser L."/>
            <person name="Chang Y.J."/>
            <person name="Jeffries C.D."/>
            <person name="Chertkov O."/>
            <person name="Brettin T."/>
            <person name="Detter J.C."/>
            <person name="Han C."/>
            <person name="Ali Z."/>
            <person name="Tindall B.J."/>
            <person name="Goker M."/>
            <person name="Bristow J."/>
            <person name="Eisen J.A."/>
            <person name="Markowitz V."/>
            <person name="Hugenholtz P."/>
            <person name="Kyrpides N.C."/>
            <person name="Klenk H.P."/>
        </authorList>
    </citation>
    <scope>NUCLEOTIDE SEQUENCE [LARGE SCALE GENOMIC DNA]</scope>
    <source>
        <strain evidence="12">DSM 44928 / JCM 14897 / NBRC 102108 / NRRL B-24433 / ID139908</strain>
    </source>
</reference>
<dbReference type="CDD" id="cd14014">
    <property type="entry name" value="STKc_PknB_like"/>
    <property type="match status" value="1"/>
</dbReference>
<dbReference type="Gene3D" id="1.10.510.10">
    <property type="entry name" value="Transferase(Phosphotransferase) domain 1"/>
    <property type="match status" value="1"/>
</dbReference>
<dbReference type="EMBL" id="CP001700">
    <property type="protein sequence ID" value="ACU71587.1"/>
    <property type="molecule type" value="Genomic_DNA"/>
</dbReference>
<dbReference type="PANTHER" id="PTHR43289">
    <property type="entry name" value="MITOGEN-ACTIVATED PROTEIN KINASE KINASE KINASE 20-RELATED"/>
    <property type="match status" value="1"/>
</dbReference>
<keyword evidence="3" id="KW-0808">Transferase</keyword>
<dbReference type="CAZy" id="GH23">
    <property type="family name" value="Glycoside Hydrolase Family 23"/>
</dbReference>
<feature type="compositionally biased region" description="Polar residues" evidence="8">
    <location>
        <begin position="366"/>
        <end position="377"/>
    </location>
</feature>
<accession>C7PZD0</accession>
<evidence type="ECO:0000256" key="3">
    <source>
        <dbReference type="ARBA" id="ARBA00022679"/>
    </source>
</evidence>
<dbReference type="eggNOG" id="COG0515">
    <property type="taxonomic scope" value="Bacteria"/>
</dbReference>
<sequence length="552" mass="57300">MDGAGNTGEPAAGAGARPVEVPDGFVVGRWRVTGYLGSGSWGSVYLGEAVGDAAVDGDPAEVALKFLPPSVGTPGRRALLAEVVDRERRFSESIEHPALIRTVAVETAESGDAAVDGATVLVMERGVSNVRQLLQNGADLGDGERILAEVCSALAFMHDAGWVHGDVKPGNVLLMADGSARLADFGVTTELDGTHAYAPRIGSSDYLPPEWWSEQVGEQGIALRPTADIWAFGILTHQVLAGGRHPFAGASPHARAMSAQAYAHTGEGLLLDERIAEPWRSLIRDCLAPDHARRGAVTARSLAERIGRAGGSGHGDRSAHSEHSEHGTAQPTGPSTRRRVLIPAVAVAAVVAIVAVAATVLVLKNGSQGKTAASSPHTGTVTGPAAAPATGAAGSPRSAPALTRGELRPDAAVPAEYRDVISRAAHACPTPEVTPAMVAAVLKVESGFDPKFSSPATDSYGIAGWTPRVFTAWAPGPRADYMNPDDAIMAAGQYLCWLDEEFIKEHPPGDLAALTVAAYDTSTKAVSQANGVPPNAVEFTNSVLEYAREYAG</sequence>
<dbReference type="Gene3D" id="3.30.200.20">
    <property type="entry name" value="Phosphorylase Kinase, domain 1"/>
    <property type="match status" value="1"/>
</dbReference>
<keyword evidence="9" id="KW-0812">Transmembrane</keyword>
<dbReference type="CDD" id="cd00254">
    <property type="entry name" value="LT-like"/>
    <property type="match status" value="1"/>
</dbReference>
<dbReference type="GO" id="GO:0005524">
    <property type="term" value="F:ATP binding"/>
    <property type="evidence" value="ECO:0007669"/>
    <property type="project" value="UniProtKB-UniRule"/>
</dbReference>
<keyword evidence="9" id="KW-0472">Membrane</keyword>
<keyword evidence="6 7" id="KW-0067">ATP-binding</keyword>
<feature type="region of interest" description="Disordered" evidence="8">
    <location>
        <begin position="307"/>
        <end position="336"/>
    </location>
</feature>
<dbReference type="HOGENOM" id="CLU_024190_0_0_11"/>